<dbReference type="Proteomes" id="UP001629392">
    <property type="component" value="Unassembled WGS sequence"/>
</dbReference>
<dbReference type="Pfam" id="PF07690">
    <property type="entry name" value="MFS_1"/>
    <property type="match status" value="1"/>
</dbReference>
<feature type="transmembrane region" description="Helical" evidence="7">
    <location>
        <begin position="145"/>
        <end position="170"/>
    </location>
</feature>
<evidence type="ECO:0000256" key="3">
    <source>
        <dbReference type="ARBA" id="ARBA00022475"/>
    </source>
</evidence>
<sequence>MSSSAPSDAAPHWRRNLYVCLFGSFSTIVAMTLLLPFLPLYVQQLGVSSAKAAVQWSGIAFGATFLAAALVSPLWGRMADRYGRKLILIRASLGMAIVMSLLGLAQNVWQLVGLRFLAGLVGGYASGATVMIATQTPRGRTGWALGTLASGVMAGNLVGPLVGGALPPLIGIRNTFFIAGAMIFCAFIATTWLVKEQPVERASAKSRAADAAGVTGAADTSTGWASVPNLRPVLAMLFTAALLMFANMSIEPIITVYVSQLVRDARHVTLVSGFVMSASALGSVLAASRVGRLADRIGAPKVIIACLAVCAALLVPQAFVTNGVQLVVLRFLMGLALAGLLPSITSVIRHSVPDRSAGYILGYATSANYAGQVTGPLAGGFVGAHFGMPAVFLITSGLMLGGALFNGWAFKGAAAGPPLHG</sequence>
<dbReference type="PANTHER" id="PTHR43414:SF1">
    <property type="entry name" value="PEPTIDE PERMEASE"/>
    <property type="match status" value="1"/>
</dbReference>
<proteinExistence type="predicted"/>
<evidence type="ECO:0000256" key="2">
    <source>
        <dbReference type="ARBA" id="ARBA00022448"/>
    </source>
</evidence>
<dbReference type="PRINTS" id="PR01035">
    <property type="entry name" value="TCRTETA"/>
</dbReference>
<keyword evidence="10" id="KW-1185">Reference proteome</keyword>
<keyword evidence="2" id="KW-0813">Transport</keyword>
<feature type="domain" description="Major facilitator superfamily (MFS) profile" evidence="8">
    <location>
        <begin position="16"/>
        <end position="414"/>
    </location>
</feature>
<feature type="transmembrane region" description="Helical" evidence="7">
    <location>
        <begin position="17"/>
        <end position="42"/>
    </location>
</feature>
<name>A0ABW9ECU9_9BURK</name>
<feature type="transmembrane region" description="Helical" evidence="7">
    <location>
        <begin position="302"/>
        <end position="320"/>
    </location>
</feature>
<comment type="caution">
    <text evidence="9">The sequence shown here is derived from an EMBL/GenBank/DDBJ whole genome shotgun (WGS) entry which is preliminary data.</text>
</comment>
<comment type="subcellular location">
    <subcellularLocation>
        <location evidence="1">Cell membrane</location>
        <topology evidence="1">Multi-pass membrane protein</topology>
    </subcellularLocation>
</comment>
<keyword evidence="5 7" id="KW-1133">Transmembrane helix</keyword>
<dbReference type="InterPro" id="IPR020846">
    <property type="entry name" value="MFS_dom"/>
</dbReference>
<feature type="transmembrane region" description="Helical" evidence="7">
    <location>
        <begin position="326"/>
        <end position="348"/>
    </location>
</feature>
<evidence type="ECO:0000256" key="7">
    <source>
        <dbReference type="SAM" id="Phobius"/>
    </source>
</evidence>
<dbReference type="InterPro" id="IPR011701">
    <property type="entry name" value="MFS"/>
</dbReference>
<feature type="transmembrane region" description="Helical" evidence="7">
    <location>
        <begin position="390"/>
        <end position="410"/>
    </location>
</feature>
<evidence type="ECO:0000313" key="9">
    <source>
        <dbReference type="EMBL" id="MFM0717419.1"/>
    </source>
</evidence>
<evidence type="ECO:0000256" key="6">
    <source>
        <dbReference type="ARBA" id="ARBA00023136"/>
    </source>
</evidence>
<evidence type="ECO:0000256" key="5">
    <source>
        <dbReference type="ARBA" id="ARBA00022989"/>
    </source>
</evidence>
<evidence type="ECO:0000256" key="4">
    <source>
        <dbReference type="ARBA" id="ARBA00022692"/>
    </source>
</evidence>
<reference evidence="9 10" key="1">
    <citation type="journal article" date="2024" name="Chem. Sci.">
        <title>Discovery of megapolipeptins by genome mining of a Burkholderiales bacteria collection.</title>
        <authorList>
            <person name="Paulo B.S."/>
            <person name="Recchia M.J.J."/>
            <person name="Lee S."/>
            <person name="Fergusson C.H."/>
            <person name="Romanowski S.B."/>
            <person name="Hernandez A."/>
            <person name="Krull N."/>
            <person name="Liu D.Y."/>
            <person name="Cavanagh H."/>
            <person name="Bos A."/>
            <person name="Gray C.A."/>
            <person name="Murphy B.T."/>
            <person name="Linington R.G."/>
            <person name="Eustaquio A.S."/>
        </authorList>
    </citation>
    <scope>NUCLEOTIDE SEQUENCE [LARGE SCALE GENOMIC DNA]</scope>
    <source>
        <strain evidence="9 10">RL17-350-BIC-E</strain>
    </source>
</reference>
<gene>
    <name evidence="9" type="ORF">PQQ73_13865</name>
</gene>
<evidence type="ECO:0000313" key="10">
    <source>
        <dbReference type="Proteomes" id="UP001629392"/>
    </source>
</evidence>
<feature type="transmembrane region" description="Helical" evidence="7">
    <location>
        <begin position="233"/>
        <end position="258"/>
    </location>
</feature>
<dbReference type="PANTHER" id="PTHR43414">
    <property type="entry name" value="MULTIDRUG RESISTANCE PROTEIN MDTG"/>
    <property type="match status" value="1"/>
</dbReference>
<dbReference type="RefSeq" id="WP_408148079.1">
    <property type="nucleotide sequence ID" value="NZ_JAQQCL010000008.1"/>
</dbReference>
<keyword evidence="4 7" id="KW-0812">Transmembrane</keyword>
<protein>
    <submittedName>
        <fullName evidence="9">MFS transporter</fullName>
    </submittedName>
</protein>
<keyword evidence="3" id="KW-1003">Cell membrane</keyword>
<feature type="transmembrane region" description="Helical" evidence="7">
    <location>
        <begin position="54"/>
        <end position="75"/>
    </location>
</feature>
<dbReference type="Gene3D" id="1.20.1250.20">
    <property type="entry name" value="MFS general substrate transporter like domains"/>
    <property type="match status" value="2"/>
</dbReference>
<feature type="transmembrane region" description="Helical" evidence="7">
    <location>
        <begin position="270"/>
        <end position="290"/>
    </location>
</feature>
<evidence type="ECO:0000259" key="8">
    <source>
        <dbReference type="PROSITE" id="PS50850"/>
    </source>
</evidence>
<feature type="transmembrane region" description="Helical" evidence="7">
    <location>
        <begin position="112"/>
        <end position="133"/>
    </location>
</feature>
<feature type="transmembrane region" description="Helical" evidence="7">
    <location>
        <begin position="87"/>
        <end position="106"/>
    </location>
</feature>
<feature type="transmembrane region" description="Helical" evidence="7">
    <location>
        <begin position="176"/>
        <end position="194"/>
    </location>
</feature>
<dbReference type="SUPFAM" id="SSF103473">
    <property type="entry name" value="MFS general substrate transporter"/>
    <property type="match status" value="1"/>
</dbReference>
<dbReference type="EMBL" id="JAQQCL010000008">
    <property type="protein sequence ID" value="MFM0717419.1"/>
    <property type="molecule type" value="Genomic_DNA"/>
</dbReference>
<keyword evidence="6 7" id="KW-0472">Membrane</keyword>
<dbReference type="InterPro" id="IPR001958">
    <property type="entry name" value="Tet-R_TetA/multi-R_MdtG-like"/>
</dbReference>
<dbReference type="PROSITE" id="PS50850">
    <property type="entry name" value="MFS"/>
    <property type="match status" value="1"/>
</dbReference>
<dbReference type="InterPro" id="IPR036259">
    <property type="entry name" value="MFS_trans_sf"/>
</dbReference>
<evidence type="ECO:0000256" key="1">
    <source>
        <dbReference type="ARBA" id="ARBA00004651"/>
    </source>
</evidence>
<accession>A0ABW9ECU9</accession>
<organism evidence="9 10">
    <name type="scientific">Paraburkholderia strydomiana</name>
    <dbReference type="NCBI Taxonomy" id="1245417"/>
    <lineage>
        <taxon>Bacteria</taxon>
        <taxon>Pseudomonadati</taxon>
        <taxon>Pseudomonadota</taxon>
        <taxon>Betaproteobacteria</taxon>
        <taxon>Burkholderiales</taxon>
        <taxon>Burkholderiaceae</taxon>
        <taxon>Paraburkholderia</taxon>
    </lineage>
</organism>